<sequence length="346" mass="39245">MRALILCLLFVNTAFAQGNCPPWVATLETNSNSTPAFRNAVLTIEKVVSSNAHFNSISPARFRTSMTMGGGYAQINVKAYSQRGWDNKCGIIPQADRIAADHAGICININKTGPHYTSLEDSPVKDEKLHAFKEPVISKTVGGQPLYYESLGNHFLLLTYNGQVPWEPVSTAEYLDFIERRLQRLIQDHKEQNKPQTFTPRDPSKDGYYLELKKTKPKEAAEFLELAEKTNKEMIAGIQKANELIAKGAADLQKDLDEFRALRATYTPEDLKKQAVRGHSKFWLFTGEYPNSKASLVKLKKEYLRSDKIRLITIWSAGTFLDWNDRIQKAMETLDYDIIKQVMYKG</sequence>
<reference evidence="2 3" key="1">
    <citation type="submission" date="2016-11" db="EMBL/GenBank/DDBJ databases">
        <authorList>
            <person name="Jaros S."/>
            <person name="Januszkiewicz K."/>
            <person name="Wedrychowicz H."/>
        </authorList>
    </citation>
    <scope>NUCLEOTIDE SEQUENCE [LARGE SCALE GENOMIC DNA]</scope>
    <source>
        <strain evidence="2 3">DSM 24787</strain>
    </source>
</reference>
<keyword evidence="1" id="KW-0732">Signal</keyword>
<feature type="signal peptide" evidence="1">
    <location>
        <begin position="1"/>
        <end position="16"/>
    </location>
</feature>
<evidence type="ECO:0000313" key="2">
    <source>
        <dbReference type="EMBL" id="SIN70982.1"/>
    </source>
</evidence>
<keyword evidence="3" id="KW-1185">Reference proteome</keyword>
<dbReference type="AlphaFoldDB" id="A0A1N6DJK9"/>
<dbReference type="OrthoDB" id="8884972at2"/>
<dbReference type="Proteomes" id="UP000185003">
    <property type="component" value="Unassembled WGS sequence"/>
</dbReference>
<name>A0A1N6DJK9_9BACT</name>
<feature type="chain" id="PRO_5012500837" evidence="1">
    <location>
        <begin position="17"/>
        <end position="346"/>
    </location>
</feature>
<gene>
    <name evidence="2" type="ORF">SAMN04488055_0821</name>
</gene>
<organism evidence="2 3">
    <name type="scientific">Chitinophaga niabensis</name>
    <dbReference type="NCBI Taxonomy" id="536979"/>
    <lineage>
        <taxon>Bacteria</taxon>
        <taxon>Pseudomonadati</taxon>
        <taxon>Bacteroidota</taxon>
        <taxon>Chitinophagia</taxon>
        <taxon>Chitinophagales</taxon>
        <taxon>Chitinophagaceae</taxon>
        <taxon>Chitinophaga</taxon>
    </lineage>
</organism>
<dbReference type="RefSeq" id="WP_143197329.1">
    <property type="nucleotide sequence ID" value="NZ_FSRA01000001.1"/>
</dbReference>
<protein>
    <submittedName>
        <fullName evidence="2">Uncharacterized protein</fullName>
    </submittedName>
</protein>
<accession>A0A1N6DJK9</accession>
<evidence type="ECO:0000313" key="3">
    <source>
        <dbReference type="Proteomes" id="UP000185003"/>
    </source>
</evidence>
<dbReference type="STRING" id="536979.SAMN04488055_0821"/>
<dbReference type="EMBL" id="FSRA01000001">
    <property type="protein sequence ID" value="SIN70982.1"/>
    <property type="molecule type" value="Genomic_DNA"/>
</dbReference>
<evidence type="ECO:0000256" key="1">
    <source>
        <dbReference type="SAM" id="SignalP"/>
    </source>
</evidence>
<proteinExistence type="predicted"/>